<dbReference type="SUPFAM" id="SSF56349">
    <property type="entry name" value="DNA breaking-rejoining enzymes"/>
    <property type="match status" value="1"/>
</dbReference>
<dbReference type="Proteomes" id="UP000054270">
    <property type="component" value="Unassembled WGS sequence"/>
</dbReference>
<dbReference type="GO" id="GO:0003677">
    <property type="term" value="F:DNA binding"/>
    <property type="evidence" value="ECO:0007669"/>
    <property type="project" value="InterPro"/>
</dbReference>
<keyword evidence="1" id="KW-0233">DNA recombination</keyword>
<dbReference type="OMA" id="AMSEWIN"/>
<gene>
    <name evidence="2" type="ORF">HYPSUDRAFT_150531</name>
</gene>
<proteinExistence type="predicted"/>
<organism evidence="2 3">
    <name type="scientific">Hypholoma sublateritium (strain FD-334 SS-4)</name>
    <dbReference type="NCBI Taxonomy" id="945553"/>
    <lineage>
        <taxon>Eukaryota</taxon>
        <taxon>Fungi</taxon>
        <taxon>Dikarya</taxon>
        <taxon>Basidiomycota</taxon>
        <taxon>Agaricomycotina</taxon>
        <taxon>Agaricomycetes</taxon>
        <taxon>Agaricomycetidae</taxon>
        <taxon>Agaricales</taxon>
        <taxon>Agaricineae</taxon>
        <taxon>Strophariaceae</taxon>
        <taxon>Hypholoma</taxon>
    </lineage>
</organism>
<protein>
    <recommendedName>
        <fullName evidence="4">Tyr recombinase domain-containing protein</fullName>
    </recommendedName>
</protein>
<dbReference type="GO" id="GO:0015074">
    <property type="term" value="P:DNA integration"/>
    <property type="evidence" value="ECO:0007669"/>
    <property type="project" value="InterPro"/>
</dbReference>
<dbReference type="OrthoDB" id="3163890at2759"/>
<evidence type="ECO:0008006" key="4">
    <source>
        <dbReference type="Google" id="ProtNLM"/>
    </source>
</evidence>
<sequence length="192" mass="22230">MHQWGGPVLRRAAQAIYTIAYLCLLRVDEVLRIQVEHVEFKHNGENFQLVLTLPFRKTHQFGEIKPFVLHALADEEAYLCPVHAMSEWINASGITTGHLFHRMASRDRPCARNSPMTSQQFLEVFRNNLIDVEIDPAPYGTHSFRRGGCQYLAADRRWPLCRICDWGGWSTEFSNLTIVKYLISWNDNPTEK</sequence>
<dbReference type="InterPro" id="IPR011010">
    <property type="entry name" value="DNA_brk_join_enz"/>
</dbReference>
<dbReference type="PANTHER" id="PTHR34605:SF4">
    <property type="entry name" value="DNA ADENINE METHYLTRANSFERASE"/>
    <property type="match status" value="1"/>
</dbReference>
<dbReference type="EMBL" id="KN817683">
    <property type="protein sequence ID" value="KJA14357.1"/>
    <property type="molecule type" value="Genomic_DNA"/>
</dbReference>
<dbReference type="InterPro" id="IPR052925">
    <property type="entry name" value="Phage_Integrase-like_Recomb"/>
</dbReference>
<evidence type="ECO:0000256" key="1">
    <source>
        <dbReference type="ARBA" id="ARBA00023172"/>
    </source>
</evidence>
<dbReference type="STRING" id="945553.A0A0D2KIA5"/>
<evidence type="ECO:0000313" key="3">
    <source>
        <dbReference type="Proteomes" id="UP000054270"/>
    </source>
</evidence>
<accession>A0A0D2KIA5</accession>
<keyword evidence="3" id="KW-1185">Reference proteome</keyword>
<dbReference type="GO" id="GO:0006310">
    <property type="term" value="P:DNA recombination"/>
    <property type="evidence" value="ECO:0007669"/>
    <property type="project" value="UniProtKB-KW"/>
</dbReference>
<dbReference type="AlphaFoldDB" id="A0A0D2KIA5"/>
<evidence type="ECO:0000313" key="2">
    <source>
        <dbReference type="EMBL" id="KJA14357.1"/>
    </source>
</evidence>
<reference evidence="3" key="1">
    <citation type="submission" date="2014-04" db="EMBL/GenBank/DDBJ databases">
        <title>Evolutionary Origins and Diversification of the Mycorrhizal Mutualists.</title>
        <authorList>
            <consortium name="DOE Joint Genome Institute"/>
            <consortium name="Mycorrhizal Genomics Consortium"/>
            <person name="Kohler A."/>
            <person name="Kuo A."/>
            <person name="Nagy L.G."/>
            <person name="Floudas D."/>
            <person name="Copeland A."/>
            <person name="Barry K.W."/>
            <person name="Cichocki N."/>
            <person name="Veneault-Fourrey C."/>
            <person name="LaButti K."/>
            <person name="Lindquist E.A."/>
            <person name="Lipzen A."/>
            <person name="Lundell T."/>
            <person name="Morin E."/>
            <person name="Murat C."/>
            <person name="Riley R."/>
            <person name="Ohm R."/>
            <person name="Sun H."/>
            <person name="Tunlid A."/>
            <person name="Henrissat B."/>
            <person name="Grigoriev I.V."/>
            <person name="Hibbett D.S."/>
            <person name="Martin F."/>
        </authorList>
    </citation>
    <scope>NUCLEOTIDE SEQUENCE [LARGE SCALE GENOMIC DNA]</scope>
    <source>
        <strain evidence="3">FD-334 SS-4</strain>
    </source>
</reference>
<dbReference type="InterPro" id="IPR013762">
    <property type="entry name" value="Integrase-like_cat_sf"/>
</dbReference>
<name>A0A0D2KIA5_HYPSF</name>
<dbReference type="PANTHER" id="PTHR34605">
    <property type="entry name" value="PHAGE_INTEGRASE DOMAIN-CONTAINING PROTEIN"/>
    <property type="match status" value="1"/>
</dbReference>
<dbReference type="Gene3D" id="1.10.443.10">
    <property type="entry name" value="Intergrase catalytic core"/>
    <property type="match status" value="1"/>
</dbReference>